<dbReference type="InterPro" id="IPR029063">
    <property type="entry name" value="SAM-dependent_MTases_sf"/>
</dbReference>
<evidence type="ECO:0000313" key="3">
    <source>
        <dbReference type="Proteomes" id="UP000594637"/>
    </source>
</evidence>
<dbReference type="InterPro" id="IPR013216">
    <property type="entry name" value="Methyltransf_11"/>
</dbReference>
<dbReference type="Pfam" id="PF08241">
    <property type="entry name" value="Methyltransf_11"/>
    <property type="match status" value="1"/>
</dbReference>
<dbReference type="CDD" id="cd02440">
    <property type="entry name" value="AdoMet_MTases"/>
    <property type="match status" value="1"/>
</dbReference>
<name>A0A7T0LN71_9ACTO</name>
<dbReference type="Gene3D" id="3.40.50.150">
    <property type="entry name" value="Vaccinia Virus protein VP39"/>
    <property type="match status" value="1"/>
</dbReference>
<reference evidence="2 3" key="1">
    <citation type="submission" date="2020-11" db="EMBL/GenBank/DDBJ databases">
        <title>Actinomyces sp. ZJ750.</title>
        <authorList>
            <person name="Zhou J."/>
        </authorList>
    </citation>
    <scope>NUCLEOTIDE SEQUENCE [LARGE SCALE GENOMIC DNA]</scope>
    <source>
        <strain evidence="2 3">ZJ750</strain>
    </source>
</reference>
<keyword evidence="3" id="KW-1185">Reference proteome</keyword>
<sequence>MQGHWLLAMLGKRVLRPGGIALTRRMLEACALVPGQRLVELGPGVGRTAEILLATRPSSYRGVDPHPEGREQVAAVLDGHPEAQYVVADAAQTTLPEASADLVVGEAMLTMQSDAHKREIIAEAARLLAPGGRYAIHELALRGDLTDTEVEATRKEISRAIRVGARPLTVAGWSQMLTEAGLVVEWSGTAPMHLLEPRRLMQDEGLVGTARFMLRMARTPGARERVTSMRRLFRLRATALTAVALVARKPVQTAEG</sequence>
<accession>A0A7T0LN71</accession>
<dbReference type="GO" id="GO:0008757">
    <property type="term" value="F:S-adenosylmethionine-dependent methyltransferase activity"/>
    <property type="evidence" value="ECO:0007669"/>
    <property type="project" value="InterPro"/>
</dbReference>
<evidence type="ECO:0000313" key="2">
    <source>
        <dbReference type="EMBL" id="QPL06551.1"/>
    </source>
</evidence>
<dbReference type="AlphaFoldDB" id="A0A7T0LN71"/>
<dbReference type="EMBL" id="CP063989">
    <property type="protein sequence ID" value="QPL06551.1"/>
    <property type="molecule type" value="Genomic_DNA"/>
</dbReference>
<proteinExistence type="predicted"/>
<dbReference type="GO" id="GO:0032259">
    <property type="term" value="P:methylation"/>
    <property type="evidence" value="ECO:0007669"/>
    <property type="project" value="UniProtKB-KW"/>
</dbReference>
<dbReference type="SUPFAM" id="SSF53335">
    <property type="entry name" value="S-adenosyl-L-methionine-dependent methyltransferases"/>
    <property type="match status" value="1"/>
</dbReference>
<feature type="domain" description="Methyltransferase type 11" evidence="1">
    <location>
        <begin position="40"/>
        <end position="136"/>
    </location>
</feature>
<organism evidence="2 3">
    <name type="scientific">Actinomyces respiraculi</name>
    <dbReference type="NCBI Taxonomy" id="2744574"/>
    <lineage>
        <taxon>Bacteria</taxon>
        <taxon>Bacillati</taxon>
        <taxon>Actinomycetota</taxon>
        <taxon>Actinomycetes</taxon>
        <taxon>Actinomycetales</taxon>
        <taxon>Actinomycetaceae</taxon>
        <taxon>Actinomyces</taxon>
    </lineage>
</organism>
<keyword evidence="2" id="KW-0808">Transferase</keyword>
<evidence type="ECO:0000259" key="1">
    <source>
        <dbReference type="Pfam" id="PF08241"/>
    </source>
</evidence>
<keyword evidence="2" id="KW-0489">Methyltransferase</keyword>
<protein>
    <submittedName>
        <fullName evidence="2">Methyltransferase domain-containing protein</fullName>
    </submittedName>
</protein>
<dbReference type="KEGG" id="arep:ID810_04390"/>
<gene>
    <name evidence="2" type="ORF">ID810_04390</name>
</gene>
<dbReference type="Proteomes" id="UP000594637">
    <property type="component" value="Chromosome"/>
</dbReference>